<feature type="repeat" description="PPR" evidence="3">
    <location>
        <begin position="381"/>
        <end position="415"/>
    </location>
</feature>
<dbReference type="NCBIfam" id="TIGR00756">
    <property type="entry name" value="PPR"/>
    <property type="match status" value="7"/>
</dbReference>
<dbReference type="SUPFAM" id="SSF48452">
    <property type="entry name" value="TPR-like"/>
    <property type="match status" value="2"/>
</dbReference>
<feature type="repeat" description="PPR" evidence="3">
    <location>
        <begin position="84"/>
        <end position="118"/>
    </location>
</feature>
<dbReference type="InterPro" id="IPR002885">
    <property type="entry name" value="PPR_rpt"/>
</dbReference>
<gene>
    <name evidence="4" type="ORF">NYM_LOCUS16169</name>
</gene>
<dbReference type="InterPro" id="IPR011990">
    <property type="entry name" value="TPR-like_helical_dom_sf"/>
</dbReference>
<dbReference type="PROSITE" id="PS51375">
    <property type="entry name" value="PPR"/>
    <property type="match status" value="6"/>
</dbReference>
<reference evidence="4" key="1">
    <citation type="submission" date="2019-09" db="EMBL/GenBank/DDBJ databases">
        <authorList>
            <person name="Zhang L."/>
        </authorList>
    </citation>
    <scope>NUCLEOTIDE SEQUENCE</scope>
</reference>
<dbReference type="PANTHER" id="PTHR47926:SF436">
    <property type="entry name" value="PENTATRICOPEPTIDE REPEAT-CONTAINING PROTEIN ELI1, CHLOROPLASTIC-LIKE ISOFORM X2"/>
    <property type="match status" value="1"/>
</dbReference>
<dbReference type="FunFam" id="1.25.40.10:FF:000690">
    <property type="entry name" value="Pentatricopeptide repeat-containing protein"/>
    <property type="match status" value="1"/>
</dbReference>
<dbReference type="InterPro" id="IPR046848">
    <property type="entry name" value="E_motif"/>
</dbReference>
<name>A0A5K1BWX4_9MAGN</name>
<dbReference type="PANTHER" id="PTHR47926">
    <property type="entry name" value="PENTATRICOPEPTIDE REPEAT-CONTAINING PROTEIN"/>
    <property type="match status" value="1"/>
</dbReference>
<dbReference type="Pfam" id="PF20431">
    <property type="entry name" value="E_motif"/>
    <property type="match status" value="1"/>
</dbReference>
<dbReference type="InterPro" id="IPR046960">
    <property type="entry name" value="PPR_At4g14850-like_plant"/>
</dbReference>
<keyword evidence="2" id="KW-0677">Repeat</keyword>
<evidence type="ECO:0008006" key="5">
    <source>
        <dbReference type="Google" id="ProtNLM"/>
    </source>
</evidence>
<dbReference type="FunFam" id="1.25.40.10:FF:000125">
    <property type="entry name" value="Pentatricopeptide repeat-containing protein"/>
    <property type="match status" value="1"/>
</dbReference>
<proteinExistence type="inferred from homology"/>
<protein>
    <recommendedName>
        <fullName evidence="5">Pentacotripeptide-repeat region of PRORP domain-containing protein</fullName>
    </recommendedName>
</protein>
<dbReference type="EMBL" id="LR721781">
    <property type="protein sequence ID" value="VVW20754.1"/>
    <property type="molecule type" value="Genomic_DNA"/>
</dbReference>
<evidence type="ECO:0000256" key="1">
    <source>
        <dbReference type="ARBA" id="ARBA00006643"/>
    </source>
</evidence>
<dbReference type="Gene3D" id="1.25.40.10">
    <property type="entry name" value="Tetratricopeptide repeat domain"/>
    <property type="match status" value="4"/>
</dbReference>
<dbReference type="GO" id="GO:0003729">
    <property type="term" value="F:mRNA binding"/>
    <property type="evidence" value="ECO:0007669"/>
    <property type="project" value="UniProtKB-ARBA"/>
</dbReference>
<dbReference type="AlphaFoldDB" id="A0A5K1BWX4"/>
<comment type="similarity">
    <text evidence="1">Belongs to the PPR family. PCMP-H subfamily.</text>
</comment>
<sequence length="600" mass="67302">MASSSPIPTLQQPWMNSHGDAPSLSLPPLRSCTAAKELHQLHACVIKSPHPARVNHFIEACAASPVSESMLYARSVFDGIERPTPFAWNTMLRGYAQGDDAQEAILLFCRMLCYDHLLADRFTFPFLFKSCTRLPAIEEGRQCHACAVKRALDGDDYVQRSLVRMYVDFGEIVDAMKVFVRCSGSVGVVPWNDMIRGCCRAGEMDVARQLFDEMPQRNSVSWTVLINGYVKNGDMRRARRLFDEMPEKDGFAWNSMIRGYTQCGQVEEGRELFDEMPQKDVVSWTTMISGYSQNCMFKEALDLFHEMQVVKAKPNRLTLVSVLPAVAQLGALAQGKWIHAYIEKMNVEIDGVLGSALIDMYCKCGNISEGVQLFENLTLKELSTWNSMITGLAAHGLSDEARSIFSRFLDLKLVPNEITFTSVLNACGHGGFVDEGRSIFSLMVNKYNIIPNSMHYGCMVDILGRAGHLQEAKELIESMPMEPNAVIWKTLLNACRMHGNTEIISEVAEHVIELEPHDSGSYILISNTYRDAGLLDEGSQVRRMMNDRKVHKIAGCSWIEVNGAMHEFLAGGESPHPQHKEIWSMVVEMDRLLKQQDGLP</sequence>
<dbReference type="FunFam" id="1.25.40.10:FF:000470">
    <property type="entry name" value="Pentatricopeptide repeat-containing protein At5g66520"/>
    <property type="match status" value="1"/>
</dbReference>
<feature type="repeat" description="PPR" evidence="3">
    <location>
        <begin position="187"/>
        <end position="217"/>
    </location>
</feature>
<dbReference type="GO" id="GO:0048731">
    <property type="term" value="P:system development"/>
    <property type="evidence" value="ECO:0007669"/>
    <property type="project" value="UniProtKB-ARBA"/>
</dbReference>
<evidence type="ECO:0000256" key="2">
    <source>
        <dbReference type="ARBA" id="ARBA00022737"/>
    </source>
</evidence>
<dbReference type="Gramene" id="NC3G0228640.1">
    <property type="protein sequence ID" value="NC3G0228640.1:cds"/>
    <property type="gene ID" value="NC3G0228640"/>
</dbReference>
<accession>A0A5K1BWX4</accession>
<dbReference type="Pfam" id="PF13041">
    <property type="entry name" value="PPR_2"/>
    <property type="match status" value="2"/>
</dbReference>
<evidence type="ECO:0000313" key="4">
    <source>
        <dbReference type="EMBL" id="VVW20754.1"/>
    </source>
</evidence>
<feature type="repeat" description="PPR" evidence="3">
    <location>
        <begin position="416"/>
        <end position="446"/>
    </location>
</feature>
<dbReference type="FunFam" id="1.25.40.10:FF:000333">
    <property type="entry name" value="Pentatricopeptide repeat-containing protein"/>
    <property type="match status" value="1"/>
</dbReference>
<feature type="repeat" description="PPR" evidence="3">
    <location>
        <begin position="218"/>
        <end position="248"/>
    </location>
</feature>
<evidence type="ECO:0000256" key="3">
    <source>
        <dbReference type="PROSITE-ProRule" id="PRU00708"/>
    </source>
</evidence>
<organism evidence="4">
    <name type="scientific">Nymphaea colorata</name>
    <name type="common">pocket water lily</name>
    <dbReference type="NCBI Taxonomy" id="210225"/>
    <lineage>
        <taxon>Eukaryota</taxon>
        <taxon>Viridiplantae</taxon>
        <taxon>Streptophyta</taxon>
        <taxon>Embryophyta</taxon>
        <taxon>Tracheophyta</taxon>
        <taxon>Spermatophyta</taxon>
        <taxon>Magnoliopsida</taxon>
        <taxon>Nymphaeales</taxon>
        <taxon>Nymphaeaceae</taxon>
        <taxon>Nymphaea</taxon>
    </lineage>
</organism>
<dbReference type="Pfam" id="PF01535">
    <property type="entry name" value="PPR"/>
    <property type="match status" value="5"/>
</dbReference>
<dbReference type="GO" id="GO:0009451">
    <property type="term" value="P:RNA modification"/>
    <property type="evidence" value="ECO:0007669"/>
    <property type="project" value="InterPro"/>
</dbReference>
<dbReference type="OrthoDB" id="330671at2759"/>
<feature type="repeat" description="PPR" evidence="3">
    <location>
        <begin position="249"/>
        <end position="283"/>
    </location>
</feature>
<dbReference type="OMA" id="LTQGRWI"/>